<dbReference type="AlphaFoldDB" id="Q4SZI2"/>
<accession>Q4SZI2</accession>
<reference evidence="1" key="2">
    <citation type="submission" date="2004-02" db="EMBL/GenBank/DDBJ databases">
        <authorList>
            <consortium name="Genoscope"/>
            <consortium name="Whitehead Institute Centre for Genome Research"/>
        </authorList>
    </citation>
    <scope>NUCLEOTIDE SEQUENCE</scope>
</reference>
<protein>
    <submittedName>
        <fullName evidence="1">(spotted green pufferfish) hypothetical protein</fullName>
    </submittedName>
</protein>
<gene>
    <name evidence="1" type="ORF">GSTENG00009831001</name>
</gene>
<evidence type="ECO:0000313" key="1">
    <source>
        <dbReference type="EMBL" id="CAF93950.1"/>
    </source>
</evidence>
<organism evidence="1">
    <name type="scientific">Tetraodon nigroviridis</name>
    <name type="common">Spotted green pufferfish</name>
    <name type="synonym">Chelonodon nigroviridis</name>
    <dbReference type="NCBI Taxonomy" id="99883"/>
    <lineage>
        <taxon>Eukaryota</taxon>
        <taxon>Metazoa</taxon>
        <taxon>Chordata</taxon>
        <taxon>Craniata</taxon>
        <taxon>Vertebrata</taxon>
        <taxon>Euteleostomi</taxon>
        <taxon>Actinopterygii</taxon>
        <taxon>Neopterygii</taxon>
        <taxon>Teleostei</taxon>
        <taxon>Neoteleostei</taxon>
        <taxon>Acanthomorphata</taxon>
        <taxon>Eupercaria</taxon>
        <taxon>Tetraodontiformes</taxon>
        <taxon>Tetradontoidea</taxon>
        <taxon>Tetraodontidae</taxon>
        <taxon>Tetraodon</taxon>
    </lineage>
</organism>
<sequence>MLTGDDYLISPFIRWCSSSGVKTFEESCYLVLVEQLKPSYQMTVQHLVKIPALPDECVFTHTPI</sequence>
<proteinExistence type="predicted"/>
<dbReference type="EMBL" id="CAAE01011621">
    <property type="protein sequence ID" value="CAF93950.1"/>
    <property type="molecule type" value="Genomic_DNA"/>
</dbReference>
<reference evidence="1" key="1">
    <citation type="journal article" date="2004" name="Nature">
        <title>Genome duplication in the teleost fish Tetraodon nigroviridis reveals the early vertebrate proto-karyotype.</title>
        <authorList>
            <person name="Jaillon O."/>
            <person name="Aury J.-M."/>
            <person name="Brunet F."/>
            <person name="Petit J.-L."/>
            <person name="Stange-Thomann N."/>
            <person name="Mauceli E."/>
            <person name="Bouneau L."/>
            <person name="Fischer C."/>
            <person name="Ozouf-Costaz C."/>
            <person name="Bernot A."/>
            <person name="Nicaud S."/>
            <person name="Jaffe D."/>
            <person name="Fisher S."/>
            <person name="Lutfalla G."/>
            <person name="Dossat C."/>
            <person name="Segurens B."/>
            <person name="Dasilva C."/>
            <person name="Salanoubat M."/>
            <person name="Levy M."/>
            <person name="Boudet N."/>
            <person name="Castellano S."/>
            <person name="Anthouard V."/>
            <person name="Jubin C."/>
            <person name="Castelli V."/>
            <person name="Katinka M."/>
            <person name="Vacherie B."/>
            <person name="Biemont C."/>
            <person name="Skalli Z."/>
            <person name="Cattolico L."/>
            <person name="Poulain J."/>
            <person name="De Berardinis V."/>
            <person name="Cruaud C."/>
            <person name="Duprat S."/>
            <person name="Brottier P."/>
            <person name="Coutanceau J.-P."/>
            <person name="Gouzy J."/>
            <person name="Parra G."/>
            <person name="Lardier G."/>
            <person name="Chapple C."/>
            <person name="McKernan K.J."/>
            <person name="McEwan P."/>
            <person name="Bosak S."/>
            <person name="Kellis M."/>
            <person name="Volff J.-N."/>
            <person name="Guigo R."/>
            <person name="Zody M.C."/>
            <person name="Mesirov J."/>
            <person name="Lindblad-Toh K."/>
            <person name="Birren B."/>
            <person name="Nusbaum C."/>
            <person name="Kahn D."/>
            <person name="Robinson-Rechavi M."/>
            <person name="Laudet V."/>
            <person name="Schachter V."/>
            <person name="Quetier F."/>
            <person name="Saurin W."/>
            <person name="Scarpelli C."/>
            <person name="Wincker P."/>
            <person name="Lander E.S."/>
            <person name="Weissenbach J."/>
            <person name="Roest Crollius H."/>
        </authorList>
    </citation>
    <scope>NUCLEOTIDE SEQUENCE [LARGE SCALE GENOMIC DNA]</scope>
</reference>
<comment type="caution">
    <text evidence="1">The sequence shown here is derived from an EMBL/GenBank/DDBJ whole genome shotgun (WGS) entry which is preliminary data.</text>
</comment>
<dbReference type="KEGG" id="tng:GSTEN00009831G001"/>
<name>Q4SZI2_TETNG</name>